<accession>A0ACD5GUM6</accession>
<dbReference type="EMBL" id="CP182909">
    <property type="protein sequence ID" value="XPM64685.1"/>
    <property type="molecule type" value="Genomic_DNA"/>
</dbReference>
<evidence type="ECO:0000313" key="2">
    <source>
        <dbReference type="Proteomes" id="UP000095472"/>
    </source>
</evidence>
<proteinExistence type="predicted"/>
<sequence>MMMHSQMAQVLRVLFLEDSSADAELFQAQIPLSIRANWQIVHVTRLQEAIAHLLNEEPFDAILSDLFLPDAVALDTVCQFRAIAPTFP</sequence>
<name>A0ACD5GUM6_9CYAN</name>
<organism evidence="1 2">
    <name type="scientific">Desertifilum tharense IPPAS B-1220</name>
    <dbReference type="NCBI Taxonomy" id="1781255"/>
    <lineage>
        <taxon>Bacteria</taxon>
        <taxon>Bacillati</taxon>
        <taxon>Cyanobacteriota</taxon>
        <taxon>Cyanophyceae</taxon>
        <taxon>Desertifilales</taxon>
        <taxon>Desertifilaceae</taxon>
        <taxon>Desertifilum</taxon>
    </lineage>
</organism>
<dbReference type="Proteomes" id="UP000095472">
    <property type="component" value="Chromosome"/>
</dbReference>
<reference evidence="1 2" key="1">
    <citation type="journal article" date="2016" name="Genome Announc.">
        <title>Draft Genome Sequence of the Thermotolerant Cyanobacterium Desertifilum sp. IPPAS B-1220.</title>
        <authorList>
            <person name="Mironov K.S."/>
            <person name="Sinetova M.A."/>
            <person name="Bolatkhan K."/>
            <person name="Zayadan B.K."/>
            <person name="Ustinova V.V."/>
            <person name="Kupriyanova E.V."/>
            <person name="Skrypnik A.N."/>
            <person name="Gogoleva N.E."/>
            <person name="Gogolev Y.V."/>
            <person name="Los D.A."/>
        </authorList>
    </citation>
    <scope>NUCLEOTIDE SEQUENCE [LARGE SCALE GENOMIC DNA]</scope>
    <source>
        <strain evidence="1 2">IPPAS B-1220</strain>
    </source>
</reference>
<evidence type="ECO:0000313" key="1">
    <source>
        <dbReference type="EMBL" id="XPM64685.1"/>
    </source>
</evidence>
<gene>
    <name evidence="1" type="ORF">BH720_001410</name>
</gene>
<protein>
    <submittedName>
        <fullName evidence="1">Uncharacterized protein</fullName>
    </submittedName>
</protein>
<keyword evidence="2" id="KW-1185">Reference proteome</keyword>